<feature type="region of interest" description="Disordered" evidence="1">
    <location>
        <begin position="111"/>
        <end position="180"/>
    </location>
</feature>
<comment type="caution">
    <text evidence="2">The sequence shown here is derived from an EMBL/GenBank/DDBJ whole genome shotgun (WGS) entry which is preliminary data.</text>
</comment>
<proteinExistence type="predicted"/>
<dbReference type="EMBL" id="JARBHB010000001">
    <property type="protein sequence ID" value="KAJ8896606.1"/>
    <property type="molecule type" value="Genomic_DNA"/>
</dbReference>
<name>A0ABQ9IIZ6_9NEOP</name>
<accession>A0ABQ9IIZ6</accession>
<reference evidence="2 3" key="1">
    <citation type="submission" date="2023-02" db="EMBL/GenBank/DDBJ databases">
        <title>LHISI_Scaffold_Assembly.</title>
        <authorList>
            <person name="Stuart O.P."/>
            <person name="Cleave R."/>
            <person name="Magrath M.J.L."/>
            <person name="Mikheyev A.S."/>
        </authorList>
    </citation>
    <scope>NUCLEOTIDE SEQUENCE [LARGE SCALE GENOMIC DNA]</scope>
    <source>
        <strain evidence="2">Daus_M_001</strain>
        <tissue evidence="2">Leg muscle</tissue>
    </source>
</reference>
<feature type="compositionally biased region" description="Polar residues" evidence="1">
    <location>
        <begin position="153"/>
        <end position="162"/>
    </location>
</feature>
<keyword evidence="3" id="KW-1185">Reference proteome</keyword>
<organism evidence="2 3">
    <name type="scientific">Dryococelus australis</name>
    <dbReference type="NCBI Taxonomy" id="614101"/>
    <lineage>
        <taxon>Eukaryota</taxon>
        <taxon>Metazoa</taxon>
        <taxon>Ecdysozoa</taxon>
        <taxon>Arthropoda</taxon>
        <taxon>Hexapoda</taxon>
        <taxon>Insecta</taxon>
        <taxon>Pterygota</taxon>
        <taxon>Neoptera</taxon>
        <taxon>Polyneoptera</taxon>
        <taxon>Phasmatodea</taxon>
        <taxon>Verophasmatodea</taxon>
        <taxon>Anareolatae</taxon>
        <taxon>Phasmatidae</taxon>
        <taxon>Eurycanthinae</taxon>
        <taxon>Dryococelus</taxon>
    </lineage>
</organism>
<evidence type="ECO:0000256" key="1">
    <source>
        <dbReference type="SAM" id="MobiDB-lite"/>
    </source>
</evidence>
<protein>
    <submittedName>
        <fullName evidence="2">Uncharacterized protein</fullName>
    </submittedName>
</protein>
<gene>
    <name evidence="2" type="ORF">PR048_001950</name>
</gene>
<feature type="compositionally biased region" description="Basic and acidic residues" evidence="1">
    <location>
        <begin position="131"/>
        <end position="148"/>
    </location>
</feature>
<evidence type="ECO:0000313" key="2">
    <source>
        <dbReference type="EMBL" id="KAJ8896606.1"/>
    </source>
</evidence>
<sequence length="180" mass="20750">MIGRKVRTTVPAFSHFHKENCRVFQLKIKGKKIIRNKAVQNKKLQPLKLGERVWIADRKGYEQVTATPEDLHYPRSYLMESAVTVYRRNRQQLLPSPIVTTHRSREMAGNGLVSHSVEETDQTPTEAEGATGRRDSEGDQEPEWRGWAETECTADTRNSNLRRSTREKVSPAWMNDYVTP</sequence>
<dbReference type="Proteomes" id="UP001159363">
    <property type="component" value="Chromosome 1"/>
</dbReference>
<evidence type="ECO:0000313" key="3">
    <source>
        <dbReference type="Proteomes" id="UP001159363"/>
    </source>
</evidence>